<dbReference type="PANTHER" id="PTHR30411:SF9">
    <property type="entry name" value="MULTIFUNCTIONAL SER_THR-TRNA DEACYLASE PROXP-Y"/>
    <property type="match status" value="1"/>
</dbReference>
<dbReference type="OrthoDB" id="2321347at2759"/>
<comment type="caution">
    <text evidence="3">The sequence shown here is derived from an EMBL/GenBank/DDBJ whole genome shotgun (WGS) entry which is preliminary data.</text>
</comment>
<dbReference type="EMBL" id="LLXJ01000151">
    <property type="protein sequence ID" value="PKC14102.1"/>
    <property type="molecule type" value="Genomic_DNA"/>
</dbReference>
<feature type="domain" description="YbaK/aminoacyl-tRNA synthetase-associated" evidence="1">
    <location>
        <begin position="36"/>
        <end position="151"/>
    </location>
</feature>
<accession>A0A2I1E614</accession>
<organism evidence="3 6">
    <name type="scientific">Rhizophagus irregularis</name>
    <dbReference type="NCBI Taxonomy" id="588596"/>
    <lineage>
        <taxon>Eukaryota</taxon>
        <taxon>Fungi</taxon>
        <taxon>Fungi incertae sedis</taxon>
        <taxon>Mucoromycota</taxon>
        <taxon>Glomeromycotina</taxon>
        <taxon>Glomeromycetes</taxon>
        <taxon>Glomerales</taxon>
        <taxon>Glomeraceae</taxon>
        <taxon>Rhizophagus</taxon>
    </lineage>
</organism>
<dbReference type="Pfam" id="PF04073">
    <property type="entry name" value="tRNA_edit"/>
    <property type="match status" value="1"/>
</dbReference>
<dbReference type="EMBL" id="LLXH01000091">
    <property type="protein sequence ID" value="PKC73310.1"/>
    <property type="molecule type" value="Genomic_DNA"/>
</dbReference>
<reference evidence="4 5" key="3">
    <citation type="submission" date="2017-10" db="EMBL/GenBank/DDBJ databases">
        <title>Extensive intraspecific genome diversity in a model arbuscular mycorrhizal fungus.</title>
        <authorList>
            <person name="Chen E.C.H."/>
            <person name="Morin E."/>
            <person name="Baudet D."/>
            <person name="Noel J."/>
            <person name="Ndikumana S."/>
            <person name="Charron P."/>
            <person name="St-Onge C."/>
            <person name="Giorgi J."/>
            <person name="Grigoriev I.V."/>
            <person name="Roux C."/>
            <person name="Martin F.M."/>
            <person name="Corradi N."/>
        </authorList>
    </citation>
    <scope>NUCLEOTIDE SEQUENCE [LARGE SCALE GENOMIC DNA]</scope>
    <source>
        <strain evidence="4 5">A1</strain>
    </source>
</reference>
<dbReference type="VEuPathDB" id="FungiDB:RhiirA1_410779"/>
<dbReference type="AlphaFoldDB" id="A0A2I1E614"/>
<evidence type="ECO:0000259" key="1">
    <source>
        <dbReference type="Pfam" id="PF04073"/>
    </source>
</evidence>
<gene>
    <name evidence="2" type="ORF">CHRIB12_LOCUS12415</name>
    <name evidence="4" type="ORF">RhiirA1_410779</name>
    <name evidence="3" type="ORF">RhiirA5_350735</name>
</gene>
<evidence type="ECO:0000313" key="3">
    <source>
        <dbReference type="EMBL" id="PKC14102.1"/>
    </source>
</evidence>
<dbReference type="Proteomes" id="UP000232688">
    <property type="component" value="Unassembled WGS sequence"/>
</dbReference>
<evidence type="ECO:0000313" key="2">
    <source>
        <dbReference type="EMBL" id="CAB5369991.1"/>
    </source>
</evidence>
<dbReference type="Proteomes" id="UP000232722">
    <property type="component" value="Unassembled WGS sequence"/>
</dbReference>
<dbReference type="InterPro" id="IPR036754">
    <property type="entry name" value="YbaK/aa-tRNA-synt-asso_dom_sf"/>
</dbReference>
<sequence length="205" mass="23899">MNNTTYTTYEALKNLLNKHRVTYREVEHVLEGRSDQIAEIRGNRKEQAAKAMVIDVSFQQGHKYYLTVLPGSNKVNLELIRTFLKADKISFAKTKVMKRLTNCDSGAVPPFSFNKDLNVIIDPELYKNEEIVFNAGRLDRSIYFFLKDYRRILESEYQENPILIELSISQVETNFFEDSDPQQSMLEQDKLESKMVISNKNEQTK</sequence>
<dbReference type="VEuPathDB" id="FungiDB:RhiirFUN_020932"/>
<dbReference type="Proteomes" id="UP000684084">
    <property type="component" value="Unassembled WGS sequence"/>
</dbReference>
<dbReference type="VEuPathDB" id="FungiDB:FUN_019479"/>
<proteinExistence type="predicted"/>
<dbReference type="Gene3D" id="3.90.960.10">
    <property type="entry name" value="YbaK/aminoacyl-tRNA synthetase-associated domain"/>
    <property type="match status" value="1"/>
</dbReference>
<reference evidence="4 5" key="4">
    <citation type="submission" date="2017-10" db="EMBL/GenBank/DDBJ databases">
        <title>Genome analyses suggest a sexual origin of heterokaryosis in a supposedly ancient asexual fungus.</title>
        <authorList>
            <person name="Corradi N."/>
            <person name="Sedzielewska K."/>
            <person name="Noel J."/>
            <person name="Charron P."/>
            <person name="Farinelli L."/>
            <person name="Marton T."/>
            <person name="Kruger M."/>
            <person name="Pelin A."/>
            <person name="Brachmann A."/>
            <person name="Corradi N."/>
        </authorList>
    </citation>
    <scope>NUCLEOTIDE SEQUENCE [LARGE SCALE GENOMIC DNA]</scope>
    <source>
        <strain evidence="4 5">A1</strain>
    </source>
</reference>
<dbReference type="PANTHER" id="PTHR30411">
    <property type="entry name" value="CYTOPLASMIC PROTEIN"/>
    <property type="match status" value="1"/>
</dbReference>
<dbReference type="EMBL" id="CAGKOT010000027">
    <property type="protein sequence ID" value="CAB5369991.1"/>
    <property type="molecule type" value="Genomic_DNA"/>
</dbReference>
<reference evidence="3 6" key="1">
    <citation type="submission" date="2016-04" db="EMBL/GenBank/DDBJ databases">
        <title>Genome analyses suggest a sexual origin of heterokaryosis in a supposedly ancient asexual fungus.</title>
        <authorList>
            <person name="Ropars J."/>
            <person name="Sedzielewska K."/>
            <person name="Noel J."/>
            <person name="Charron P."/>
            <person name="Farinelli L."/>
            <person name="Marton T."/>
            <person name="Kruger M."/>
            <person name="Pelin A."/>
            <person name="Brachmann A."/>
            <person name="Corradi N."/>
        </authorList>
    </citation>
    <scope>NUCLEOTIDE SEQUENCE [LARGE SCALE GENOMIC DNA]</scope>
    <source>
        <strain evidence="3 6">A5</strain>
    </source>
</reference>
<dbReference type="InterPro" id="IPR007214">
    <property type="entry name" value="YbaK/aa-tRNA-synth-assoc-dom"/>
</dbReference>
<name>A0A2I1E614_9GLOM</name>
<dbReference type="GO" id="GO:0002161">
    <property type="term" value="F:aminoacyl-tRNA deacylase activity"/>
    <property type="evidence" value="ECO:0007669"/>
    <property type="project" value="InterPro"/>
</dbReference>
<dbReference type="SMR" id="A0A2I1E614"/>
<reference evidence="2" key="5">
    <citation type="submission" date="2020-05" db="EMBL/GenBank/DDBJ databases">
        <authorList>
            <person name="Rincon C."/>
            <person name="Sanders R I."/>
            <person name="Robbins C."/>
            <person name="Chaturvedi A."/>
        </authorList>
    </citation>
    <scope>NUCLEOTIDE SEQUENCE</scope>
    <source>
        <strain evidence="2">CHB12</strain>
    </source>
</reference>
<reference evidence="3 6" key="2">
    <citation type="submission" date="2017-09" db="EMBL/GenBank/DDBJ databases">
        <title>Extensive intraspecific genome diversity in a model arbuscular mycorrhizal fungus.</title>
        <authorList>
            <person name="Chen E.C."/>
            <person name="Morin E."/>
            <person name="Beaudet D."/>
            <person name="Noel J."/>
            <person name="Ndikumana S."/>
            <person name="Charron P."/>
            <person name="St-Onge C."/>
            <person name="Giorgi J."/>
            <person name="Grigoriev I.V."/>
            <person name="Roux C."/>
            <person name="Martin F.M."/>
            <person name="Corradi N."/>
        </authorList>
    </citation>
    <scope>NUCLEOTIDE SEQUENCE [LARGE SCALE GENOMIC DNA]</scope>
    <source>
        <strain evidence="3 6">A5</strain>
    </source>
</reference>
<dbReference type="SUPFAM" id="SSF55826">
    <property type="entry name" value="YbaK/ProRS associated domain"/>
    <property type="match status" value="1"/>
</dbReference>
<evidence type="ECO:0000313" key="6">
    <source>
        <dbReference type="Proteomes" id="UP000232722"/>
    </source>
</evidence>
<protein>
    <submittedName>
        <fullName evidence="3">YbaK/ProRS associated domain-containing protein</fullName>
    </submittedName>
</protein>
<evidence type="ECO:0000313" key="4">
    <source>
        <dbReference type="EMBL" id="PKC73310.1"/>
    </source>
</evidence>
<evidence type="ECO:0000313" key="5">
    <source>
        <dbReference type="Proteomes" id="UP000232688"/>
    </source>
</evidence>